<dbReference type="InterPro" id="IPR025870">
    <property type="entry name" value="Glyoxalase-like_dom"/>
</dbReference>
<dbReference type="Pfam" id="PF13468">
    <property type="entry name" value="Glyoxalase_3"/>
    <property type="match status" value="1"/>
</dbReference>
<keyword evidence="3" id="KW-1185">Reference proteome</keyword>
<dbReference type="InterPro" id="IPR029068">
    <property type="entry name" value="Glyas_Bleomycin-R_OHBP_Dase"/>
</dbReference>
<dbReference type="PANTHER" id="PTHR40265">
    <property type="entry name" value="BLL2707 PROTEIN"/>
    <property type="match status" value="1"/>
</dbReference>
<evidence type="ECO:0000313" key="2">
    <source>
        <dbReference type="EMBL" id="MFD1534807.1"/>
    </source>
</evidence>
<dbReference type="RefSeq" id="WP_343982513.1">
    <property type="nucleotide sequence ID" value="NZ_BAAAJG010000015.1"/>
</dbReference>
<comment type="caution">
    <text evidence="2">The sequence shown here is derived from an EMBL/GenBank/DDBJ whole genome shotgun (WGS) entry which is preliminary data.</text>
</comment>
<protein>
    <submittedName>
        <fullName evidence="2">VOC family protein</fullName>
    </submittedName>
</protein>
<accession>A0ABW4FWR7</accession>
<feature type="domain" description="Glyoxalase-like" evidence="1">
    <location>
        <begin position="20"/>
        <end position="194"/>
    </location>
</feature>
<dbReference type="SUPFAM" id="SSF54593">
    <property type="entry name" value="Glyoxalase/Bleomycin resistance protein/Dihydroxybiphenyl dioxygenase"/>
    <property type="match status" value="1"/>
</dbReference>
<evidence type="ECO:0000313" key="3">
    <source>
        <dbReference type="Proteomes" id="UP001597145"/>
    </source>
</evidence>
<sequence>MTLAPALTDGRGFGPVEPSLDHLVYAVPDLDAATRAFRAATGVDPAPGGRHLGRGTRNVLVGLRTTSYLEIIGPDPENPADPGVAMPFGLDTLDEPRLVTWAVHPADLAAAASASAGAGADLGEIWPLSRRTPDGVLLEWRLASAHPAPLDGVTPFLIDWGATPHPAPALPRLTLRGLSATHPDPDAVAAVLRALDVQLAVEPGPPSLAALIDTPRGLLVLS</sequence>
<name>A0ABW4FWR7_9PSEU</name>
<gene>
    <name evidence="2" type="ORF">ACFSCY_35860</name>
</gene>
<dbReference type="PANTHER" id="PTHR40265:SF1">
    <property type="entry name" value="GLYOXALASE-LIKE DOMAIN-CONTAINING PROTEIN"/>
    <property type="match status" value="1"/>
</dbReference>
<reference evidence="3" key="1">
    <citation type="journal article" date="2019" name="Int. J. Syst. Evol. Microbiol.">
        <title>The Global Catalogue of Microorganisms (GCM) 10K type strain sequencing project: providing services to taxonomists for standard genome sequencing and annotation.</title>
        <authorList>
            <consortium name="The Broad Institute Genomics Platform"/>
            <consortium name="The Broad Institute Genome Sequencing Center for Infectious Disease"/>
            <person name="Wu L."/>
            <person name="Ma J."/>
        </authorList>
    </citation>
    <scope>NUCLEOTIDE SEQUENCE [LARGE SCALE GENOMIC DNA]</scope>
    <source>
        <strain evidence="3">JCM 12165</strain>
    </source>
</reference>
<dbReference type="EMBL" id="JBHUCP010000045">
    <property type="protein sequence ID" value="MFD1534807.1"/>
    <property type="molecule type" value="Genomic_DNA"/>
</dbReference>
<organism evidence="2 3">
    <name type="scientific">Pseudonocardia aurantiaca</name>
    <dbReference type="NCBI Taxonomy" id="75290"/>
    <lineage>
        <taxon>Bacteria</taxon>
        <taxon>Bacillati</taxon>
        <taxon>Actinomycetota</taxon>
        <taxon>Actinomycetes</taxon>
        <taxon>Pseudonocardiales</taxon>
        <taxon>Pseudonocardiaceae</taxon>
        <taxon>Pseudonocardia</taxon>
    </lineage>
</organism>
<proteinExistence type="predicted"/>
<evidence type="ECO:0000259" key="1">
    <source>
        <dbReference type="Pfam" id="PF13468"/>
    </source>
</evidence>
<dbReference type="Proteomes" id="UP001597145">
    <property type="component" value="Unassembled WGS sequence"/>
</dbReference>
<dbReference type="Gene3D" id="3.10.180.10">
    <property type="entry name" value="2,3-Dihydroxybiphenyl 1,2-Dioxygenase, domain 1"/>
    <property type="match status" value="1"/>
</dbReference>